<dbReference type="Gene3D" id="1.25.40.10">
    <property type="entry name" value="Tetratricopeptide repeat domain"/>
    <property type="match status" value="3"/>
</dbReference>
<sequence>MTGILFSVFLRFIICYPKNNQDKKQMRTLFPKLTIFIMVVIFNQMLFSGCATSVKKAEPFIQSEDTEVAVSPPADIQETPVAPADADIVEQPDEKTVAYFNPTEQYYYYIEAQLQRKRGHTDKAIYYLKKTIENDPESLYLQRELANLYLRKNDKQSALKLVEKMIGKEPAGSVESLIIYGRLKQELKQTDGAKKAYEKVLADDPKQKEIYLLLGGLYFDEDDLTRAFQVYERLIQNFPEAYAGHFFLGKIYEKRSDLDAAEREFQKTLDIEPDLEEPRFELLNIYDTRGEKEKAIRIYEEMLEENPDNIRAMMGLAYYYHKIGLSENAEELLTELGERSATEPGVIRNLVQFYIDQKQYEPAVVILEGMLKGAPDNSDIHYAAGITFDGMQNEAMAIKHFSKVTPDSRFYQNAVVHISFLYQEQDRVEDAILFLENVIREIPDNPEFMLYLGTFYEETEDFEASVDILEKGLEIDPDNPRIYFRLGVVYDKWGRKEDCIEAMKESIRLDPENANALNYLGYTYADLEQDLDEAERLVIEALKYKPDDGYIIDSLGWVYFKKGLFNKAVKTLEKAVRLVPDDPIILEHLGDAYLKTNDRKRAIEFYERSLLKKEDNGKEFLEKKIQELTEEEFQQ</sequence>
<dbReference type="PANTHER" id="PTHR45586">
    <property type="entry name" value="TPR REPEAT-CONTAINING PROTEIN PA4667"/>
    <property type="match status" value="1"/>
</dbReference>
<keyword evidence="5" id="KW-1185">Reference proteome</keyword>
<reference evidence="4" key="1">
    <citation type="journal article" date="2021" name="Microb. Physiol.">
        <title>Proteogenomic Insights into the Physiology of Marine, Sulfate-Reducing, Filamentous Desulfonema limicola and Desulfonema magnum.</title>
        <authorList>
            <person name="Schnaars V."/>
            <person name="Wohlbrand L."/>
            <person name="Scheve S."/>
            <person name="Hinrichs C."/>
            <person name="Reinhardt R."/>
            <person name="Rabus R."/>
        </authorList>
    </citation>
    <scope>NUCLEOTIDE SEQUENCE</scope>
    <source>
        <strain evidence="4">4be13</strain>
    </source>
</reference>
<dbReference type="SUPFAM" id="SSF48452">
    <property type="entry name" value="TPR-like"/>
    <property type="match status" value="2"/>
</dbReference>
<evidence type="ECO:0000256" key="3">
    <source>
        <dbReference type="PROSITE-ProRule" id="PRU00339"/>
    </source>
</evidence>
<keyword evidence="1" id="KW-0677">Repeat</keyword>
<accession>A0A975BW18</accession>
<dbReference type="PROSITE" id="PS50005">
    <property type="entry name" value="TPR"/>
    <property type="match status" value="7"/>
</dbReference>
<feature type="repeat" description="TPR" evidence="3">
    <location>
        <begin position="208"/>
        <end position="241"/>
    </location>
</feature>
<name>A0A975BW18_9BACT</name>
<keyword evidence="2 3" id="KW-0802">TPR repeat</keyword>
<feature type="repeat" description="TPR" evidence="3">
    <location>
        <begin position="276"/>
        <end position="309"/>
    </location>
</feature>
<evidence type="ECO:0000256" key="2">
    <source>
        <dbReference type="ARBA" id="ARBA00022803"/>
    </source>
</evidence>
<dbReference type="InterPro" id="IPR011990">
    <property type="entry name" value="TPR-like_helical_dom_sf"/>
</dbReference>
<dbReference type="InterPro" id="IPR051012">
    <property type="entry name" value="CellSynth/LPSAsmb/PSIAsmb"/>
</dbReference>
<feature type="repeat" description="TPR" evidence="3">
    <location>
        <begin position="242"/>
        <end position="275"/>
    </location>
</feature>
<dbReference type="AlphaFoldDB" id="A0A975BW18"/>
<dbReference type="Pfam" id="PF13429">
    <property type="entry name" value="TPR_15"/>
    <property type="match status" value="1"/>
</dbReference>
<evidence type="ECO:0000256" key="1">
    <source>
        <dbReference type="ARBA" id="ARBA00022737"/>
    </source>
</evidence>
<dbReference type="Pfam" id="PF14559">
    <property type="entry name" value="TPR_19"/>
    <property type="match status" value="1"/>
</dbReference>
<evidence type="ECO:0000313" key="4">
    <source>
        <dbReference type="EMBL" id="QTA92185.1"/>
    </source>
</evidence>
<protein>
    <submittedName>
        <fullName evidence="4">Tetratricopeptide repeat-containing protein</fullName>
    </submittedName>
</protein>
<dbReference type="PANTHER" id="PTHR45586:SF1">
    <property type="entry name" value="LIPOPOLYSACCHARIDE ASSEMBLY PROTEIN B"/>
    <property type="match status" value="1"/>
</dbReference>
<dbReference type="Pfam" id="PF13174">
    <property type="entry name" value="TPR_6"/>
    <property type="match status" value="1"/>
</dbReference>
<dbReference type="InterPro" id="IPR019734">
    <property type="entry name" value="TPR_rpt"/>
</dbReference>
<gene>
    <name evidence="4" type="ORF">dnm_082610</name>
</gene>
<dbReference type="Proteomes" id="UP000663722">
    <property type="component" value="Chromosome"/>
</dbReference>
<evidence type="ECO:0000313" key="5">
    <source>
        <dbReference type="Proteomes" id="UP000663722"/>
    </source>
</evidence>
<proteinExistence type="predicted"/>
<feature type="repeat" description="TPR" evidence="3">
    <location>
        <begin position="446"/>
        <end position="479"/>
    </location>
</feature>
<feature type="repeat" description="TPR" evidence="3">
    <location>
        <begin position="549"/>
        <end position="582"/>
    </location>
</feature>
<feature type="repeat" description="TPR" evidence="3">
    <location>
        <begin position="480"/>
        <end position="513"/>
    </location>
</feature>
<dbReference type="Pfam" id="PF13414">
    <property type="entry name" value="TPR_11"/>
    <property type="match status" value="1"/>
</dbReference>
<dbReference type="KEGG" id="dmm:dnm_082610"/>
<feature type="repeat" description="TPR" evidence="3">
    <location>
        <begin position="583"/>
        <end position="616"/>
    </location>
</feature>
<dbReference type="SMART" id="SM00028">
    <property type="entry name" value="TPR"/>
    <property type="match status" value="11"/>
</dbReference>
<dbReference type="EMBL" id="CP061800">
    <property type="protein sequence ID" value="QTA92185.1"/>
    <property type="molecule type" value="Genomic_DNA"/>
</dbReference>
<organism evidence="4 5">
    <name type="scientific">Desulfonema magnum</name>
    <dbReference type="NCBI Taxonomy" id="45655"/>
    <lineage>
        <taxon>Bacteria</taxon>
        <taxon>Pseudomonadati</taxon>
        <taxon>Thermodesulfobacteriota</taxon>
        <taxon>Desulfobacteria</taxon>
        <taxon>Desulfobacterales</taxon>
        <taxon>Desulfococcaceae</taxon>
        <taxon>Desulfonema</taxon>
    </lineage>
</organism>